<dbReference type="InterPro" id="IPR050524">
    <property type="entry name" value="APC_YAT"/>
</dbReference>
<evidence type="ECO:0000313" key="11">
    <source>
        <dbReference type="Proteomes" id="UP001140011"/>
    </source>
</evidence>
<dbReference type="Pfam" id="PF00324">
    <property type="entry name" value="AA_permease"/>
    <property type="match status" value="1"/>
</dbReference>
<feature type="transmembrane region" description="Helical" evidence="8">
    <location>
        <begin position="72"/>
        <end position="105"/>
    </location>
</feature>
<dbReference type="EMBL" id="JANBUH010002261">
    <property type="protein sequence ID" value="KAJ2740292.1"/>
    <property type="molecule type" value="Genomic_DNA"/>
</dbReference>
<dbReference type="PANTHER" id="PTHR43341">
    <property type="entry name" value="AMINO ACID PERMEASE"/>
    <property type="match status" value="1"/>
</dbReference>
<feature type="region of interest" description="Disordered" evidence="7">
    <location>
        <begin position="41"/>
        <end position="60"/>
    </location>
</feature>
<keyword evidence="5 8" id="KW-1133">Transmembrane helix</keyword>
<evidence type="ECO:0000256" key="1">
    <source>
        <dbReference type="ARBA" id="ARBA00004141"/>
    </source>
</evidence>
<dbReference type="Gene3D" id="1.20.1740.10">
    <property type="entry name" value="Amino acid/polyamine transporter I"/>
    <property type="match status" value="1"/>
</dbReference>
<dbReference type="GO" id="GO:0015171">
    <property type="term" value="F:amino acid transmembrane transporter activity"/>
    <property type="evidence" value="ECO:0007669"/>
    <property type="project" value="TreeGrafter"/>
</dbReference>
<evidence type="ECO:0000256" key="3">
    <source>
        <dbReference type="ARBA" id="ARBA00022692"/>
    </source>
</evidence>
<name>A0A9W8GPE1_9FUNG</name>
<evidence type="ECO:0000256" key="7">
    <source>
        <dbReference type="SAM" id="MobiDB-lite"/>
    </source>
</evidence>
<protein>
    <recommendedName>
        <fullName evidence="9">Amino acid permease/ SLC12A domain-containing protein</fullName>
    </recommendedName>
</protein>
<comment type="subcellular location">
    <subcellularLocation>
        <location evidence="1">Membrane</location>
        <topology evidence="1">Multi-pass membrane protein</topology>
    </subcellularLocation>
</comment>
<evidence type="ECO:0000256" key="5">
    <source>
        <dbReference type="ARBA" id="ARBA00022989"/>
    </source>
</evidence>
<evidence type="ECO:0000256" key="8">
    <source>
        <dbReference type="SAM" id="Phobius"/>
    </source>
</evidence>
<accession>A0A9W8GPE1</accession>
<sequence length="108" mass="11344">MSGTNGDIEVTTGSLHHRVSAYSGARHDDSFEAKDNVYEEKHIGTDGSPNSIREHEEPKLKRRLKGRQMGMIAIGGTIGTGLFIGSGTTLATAGPAGSLVAYLVIGSM</sequence>
<evidence type="ECO:0000256" key="6">
    <source>
        <dbReference type="ARBA" id="ARBA00023136"/>
    </source>
</evidence>
<evidence type="ECO:0000259" key="9">
    <source>
        <dbReference type="Pfam" id="PF00324"/>
    </source>
</evidence>
<keyword evidence="11" id="KW-1185">Reference proteome</keyword>
<organism evidence="10 11">
    <name type="scientific">Coemansia pectinata</name>
    <dbReference type="NCBI Taxonomy" id="1052879"/>
    <lineage>
        <taxon>Eukaryota</taxon>
        <taxon>Fungi</taxon>
        <taxon>Fungi incertae sedis</taxon>
        <taxon>Zoopagomycota</taxon>
        <taxon>Kickxellomycotina</taxon>
        <taxon>Kickxellomycetes</taxon>
        <taxon>Kickxellales</taxon>
        <taxon>Kickxellaceae</taxon>
        <taxon>Coemansia</taxon>
    </lineage>
</organism>
<evidence type="ECO:0000256" key="4">
    <source>
        <dbReference type="ARBA" id="ARBA00022970"/>
    </source>
</evidence>
<gene>
    <name evidence="10" type="ORF">GGI19_007154</name>
</gene>
<dbReference type="AlphaFoldDB" id="A0A9W8GPE1"/>
<proteinExistence type="predicted"/>
<feature type="non-terminal residue" evidence="10">
    <location>
        <position position="108"/>
    </location>
</feature>
<dbReference type="Proteomes" id="UP001140011">
    <property type="component" value="Unassembled WGS sequence"/>
</dbReference>
<dbReference type="InterPro" id="IPR004841">
    <property type="entry name" value="AA-permease/SLC12A_dom"/>
</dbReference>
<keyword evidence="4" id="KW-0029">Amino-acid transport</keyword>
<dbReference type="GO" id="GO:0016020">
    <property type="term" value="C:membrane"/>
    <property type="evidence" value="ECO:0007669"/>
    <property type="project" value="UniProtKB-SubCell"/>
</dbReference>
<dbReference type="OrthoDB" id="10320723at2759"/>
<dbReference type="PANTHER" id="PTHR43341:SF1">
    <property type="entry name" value="GENERAL AMINO-ACID PERMEASE GAP1"/>
    <property type="match status" value="1"/>
</dbReference>
<keyword evidence="2" id="KW-0813">Transport</keyword>
<keyword evidence="6 8" id="KW-0472">Membrane</keyword>
<evidence type="ECO:0000256" key="2">
    <source>
        <dbReference type="ARBA" id="ARBA00022448"/>
    </source>
</evidence>
<keyword evidence="3 8" id="KW-0812">Transmembrane</keyword>
<comment type="caution">
    <text evidence="10">The sequence shown here is derived from an EMBL/GenBank/DDBJ whole genome shotgun (WGS) entry which is preliminary data.</text>
</comment>
<reference evidence="10" key="1">
    <citation type="submission" date="2022-07" db="EMBL/GenBank/DDBJ databases">
        <title>Phylogenomic reconstructions and comparative analyses of Kickxellomycotina fungi.</title>
        <authorList>
            <person name="Reynolds N.K."/>
            <person name="Stajich J.E."/>
            <person name="Barry K."/>
            <person name="Grigoriev I.V."/>
            <person name="Crous P."/>
            <person name="Smith M.E."/>
        </authorList>
    </citation>
    <scope>NUCLEOTIDE SEQUENCE</scope>
    <source>
        <strain evidence="10">BCRC 34297</strain>
    </source>
</reference>
<feature type="domain" description="Amino acid permease/ SLC12A" evidence="9">
    <location>
        <begin position="69"/>
        <end position="108"/>
    </location>
</feature>
<evidence type="ECO:0000313" key="10">
    <source>
        <dbReference type="EMBL" id="KAJ2740292.1"/>
    </source>
</evidence>